<evidence type="ECO:0000256" key="3">
    <source>
        <dbReference type="ARBA" id="ARBA00023002"/>
    </source>
</evidence>
<keyword evidence="2 5" id="KW-0479">Metal-binding</keyword>
<dbReference type="InterPro" id="IPR004294">
    <property type="entry name" value="Carotenoid_Oase"/>
</dbReference>
<dbReference type="PANTHER" id="PTHR10543">
    <property type="entry name" value="BETA-CAROTENE DIOXYGENASE"/>
    <property type="match status" value="1"/>
</dbReference>
<name>A0A2N5C666_9BURK</name>
<dbReference type="GO" id="GO:0016121">
    <property type="term" value="P:carotene catabolic process"/>
    <property type="evidence" value="ECO:0007669"/>
    <property type="project" value="TreeGrafter"/>
</dbReference>
<sequence>MWSNGNFAPVAQEIEAAGLKVRGVLPRELTGTLYRNGPNPHFPTPATHWFGGDGMIHAIALADGTAAYRNRWVRTPKWRDEDRAGRALFRSFAGKLPDAPEWVGDDRGVANTNIVWHGQRLLALEEAHRPTRMVPGTLETLGYADYGPLQGPFTAHPKIDPLTGEMFFFGYNADGPLTAAMTTGTIGPDARLTRHLKFATPYCSMVHDFMMTTRHLLFPVLPLTGSRDRLEKGLPPYAFEADRPAMIGIMRRDAPSAALRWFQGSPCYVFHAMNAWEEGDTLHADVMVYDEAPLFPRPDGSPGDRSRQLAYLTRWTFNLADGRDTFTSRRLCDLPGEFPRIDDRLAGRQHRHGWFAASVPGEAASQGQSDQGERQGIVHLDALTGAQATLWLPPGDATSEPVFAPRGRAEGDGWLLAVVWRAASNTSELLVLDALDVEAGPVATVELPQRVPFGFHGNWVEGVGA</sequence>
<comment type="caution">
    <text evidence="6">The sequence shown here is derived from an EMBL/GenBank/DDBJ whole genome shotgun (WGS) entry which is preliminary data.</text>
</comment>
<dbReference type="PANTHER" id="PTHR10543:SF89">
    <property type="entry name" value="CAROTENOID 9,10(9',10')-CLEAVAGE DIOXYGENASE 1"/>
    <property type="match status" value="1"/>
</dbReference>
<dbReference type="Proteomes" id="UP000234341">
    <property type="component" value="Unassembled WGS sequence"/>
</dbReference>
<dbReference type="AlphaFoldDB" id="A0A2N5C666"/>
<dbReference type="EMBL" id="PJRP01000016">
    <property type="protein sequence ID" value="PLP97712.1"/>
    <property type="molecule type" value="Genomic_DNA"/>
</dbReference>
<keyword evidence="3" id="KW-0560">Oxidoreductase</keyword>
<comment type="cofactor">
    <cofactor evidence="5">
        <name>Fe(2+)</name>
        <dbReference type="ChEBI" id="CHEBI:29033"/>
    </cofactor>
    <text evidence="5">Binds 1 Fe(2+) ion per subunit.</text>
</comment>
<dbReference type="GO" id="GO:0010436">
    <property type="term" value="F:carotenoid dioxygenase activity"/>
    <property type="evidence" value="ECO:0007669"/>
    <property type="project" value="TreeGrafter"/>
</dbReference>
<organism evidence="6 7">
    <name type="scientific">Cupriavidus pauculus</name>
    <dbReference type="NCBI Taxonomy" id="82633"/>
    <lineage>
        <taxon>Bacteria</taxon>
        <taxon>Pseudomonadati</taxon>
        <taxon>Pseudomonadota</taxon>
        <taxon>Betaproteobacteria</taxon>
        <taxon>Burkholderiales</taxon>
        <taxon>Burkholderiaceae</taxon>
        <taxon>Cupriavidus</taxon>
    </lineage>
</organism>
<evidence type="ECO:0000256" key="5">
    <source>
        <dbReference type="PIRSR" id="PIRSR604294-1"/>
    </source>
</evidence>
<dbReference type="OrthoDB" id="6636843at2"/>
<evidence type="ECO:0000313" key="7">
    <source>
        <dbReference type="Proteomes" id="UP000234341"/>
    </source>
</evidence>
<keyword evidence="4 5" id="KW-0408">Iron</keyword>
<comment type="similarity">
    <text evidence="1">Belongs to the carotenoid oxygenase family.</text>
</comment>
<evidence type="ECO:0000256" key="4">
    <source>
        <dbReference type="ARBA" id="ARBA00023004"/>
    </source>
</evidence>
<dbReference type="GO" id="GO:0046872">
    <property type="term" value="F:metal ion binding"/>
    <property type="evidence" value="ECO:0007669"/>
    <property type="project" value="UniProtKB-KW"/>
</dbReference>
<feature type="binding site" evidence="5">
    <location>
        <position position="271"/>
    </location>
    <ligand>
        <name>Fe cation</name>
        <dbReference type="ChEBI" id="CHEBI:24875"/>
        <note>catalytic</note>
    </ligand>
</feature>
<accession>A0A2N5C666</accession>
<reference evidence="6 7" key="1">
    <citation type="submission" date="2017-12" db="EMBL/GenBank/DDBJ databases">
        <title>Genome sequence of the active heterotrophic nitrifier-denitrifier, Cupriavidus pauculus UM1.</title>
        <authorList>
            <person name="Putonti C."/>
            <person name="Castignetti D."/>
        </authorList>
    </citation>
    <scope>NUCLEOTIDE SEQUENCE [LARGE SCALE GENOMIC DNA]</scope>
    <source>
        <strain evidence="6 7">UM1</strain>
    </source>
</reference>
<feature type="binding site" evidence="5">
    <location>
        <position position="207"/>
    </location>
    <ligand>
        <name>Fe cation</name>
        <dbReference type="ChEBI" id="CHEBI:24875"/>
        <note>catalytic</note>
    </ligand>
</feature>
<evidence type="ECO:0000256" key="1">
    <source>
        <dbReference type="ARBA" id="ARBA00006787"/>
    </source>
</evidence>
<dbReference type="Pfam" id="PF03055">
    <property type="entry name" value="RPE65"/>
    <property type="match status" value="1"/>
</dbReference>
<evidence type="ECO:0000256" key="2">
    <source>
        <dbReference type="ARBA" id="ARBA00022723"/>
    </source>
</evidence>
<protein>
    <submittedName>
        <fullName evidence="6">Carotenoid oxygenase</fullName>
    </submittedName>
</protein>
<feature type="binding site" evidence="5">
    <location>
        <position position="456"/>
    </location>
    <ligand>
        <name>Fe cation</name>
        <dbReference type="ChEBI" id="CHEBI:24875"/>
        <note>catalytic</note>
    </ligand>
</feature>
<feature type="binding site" evidence="5">
    <location>
        <position position="156"/>
    </location>
    <ligand>
        <name>Fe cation</name>
        <dbReference type="ChEBI" id="CHEBI:24875"/>
        <note>catalytic</note>
    </ligand>
</feature>
<proteinExistence type="inferred from homology"/>
<evidence type="ECO:0000313" key="6">
    <source>
        <dbReference type="EMBL" id="PLP97712.1"/>
    </source>
</evidence>
<gene>
    <name evidence="6" type="ORF">CYJ10_26350</name>
</gene>